<comment type="caution">
    <text evidence="1">The sequence shown here is derived from an EMBL/GenBank/DDBJ whole genome shotgun (WGS) entry which is preliminary data.</text>
</comment>
<dbReference type="Proteomes" id="UP000305233">
    <property type="component" value="Unassembled WGS sequence"/>
</dbReference>
<dbReference type="RefSeq" id="WP_136454644.1">
    <property type="nucleotide sequence ID" value="NZ_SSWH01000008.1"/>
</dbReference>
<dbReference type="OrthoDB" id="9806494at2"/>
<dbReference type="Pfam" id="PF08002">
    <property type="entry name" value="DUF1697"/>
    <property type="match status" value="1"/>
</dbReference>
<proteinExistence type="predicted"/>
<organism evidence="1 2">
    <name type="scientific">Arthrobacter echini</name>
    <dbReference type="NCBI Taxonomy" id="1529066"/>
    <lineage>
        <taxon>Bacteria</taxon>
        <taxon>Bacillati</taxon>
        <taxon>Actinomycetota</taxon>
        <taxon>Actinomycetes</taxon>
        <taxon>Micrococcales</taxon>
        <taxon>Micrococcaceae</taxon>
        <taxon>Arthrobacter</taxon>
    </lineage>
</organism>
<dbReference type="PANTHER" id="PTHR36439">
    <property type="entry name" value="BLL4334 PROTEIN"/>
    <property type="match status" value="1"/>
</dbReference>
<protein>
    <submittedName>
        <fullName evidence="1">DUF1697 domain-containing protein</fullName>
    </submittedName>
</protein>
<reference evidence="1 2" key="1">
    <citation type="submission" date="2019-04" db="EMBL/GenBank/DDBJ databases">
        <authorList>
            <person name="Liu Q."/>
            <person name="Xin Y.-H."/>
        </authorList>
    </citation>
    <scope>NUCLEOTIDE SEQUENCE [LARGE SCALE GENOMIC DNA]</scope>
    <source>
        <strain evidence="1 2">AM23</strain>
    </source>
</reference>
<dbReference type="InterPro" id="IPR012545">
    <property type="entry name" value="DUF1697"/>
</dbReference>
<dbReference type="Gene3D" id="3.30.70.1280">
    <property type="entry name" value="SP0830-like domains"/>
    <property type="match status" value="1"/>
</dbReference>
<dbReference type="SUPFAM" id="SSF160379">
    <property type="entry name" value="SP0830-like"/>
    <property type="match status" value="1"/>
</dbReference>
<keyword evidence="2" id="KW-1185">Reference proteome</keyword>
<accession>A0A4S5E3Q5</accession>
<dbReference type="AlphaFoldDB" id="A0A4S5E3Q5"/>
<dbReference type="EMBL" id="SSWH01000008">
    <property type="protein sequence ID" value="THJ66012.1"/>
    <property type="molecule type" value="Genomic_DNA"/>
</dbReference>
<evidence type="ECO:0000313" key="2">
    <source>
        <dbReference type="Proteomes" id="UP000305233"/>
    </source>
</evidence>
<dbReference type="PANTHER" id="PTHR36439:SF1">
    <property type="entry name" value="DUF1697 DOMAIN-CONTAINING PROTEIN"/>
    <property type="match status" value="1"/>
</dbReference>
<evidence type="ECO:0000313" key="1">
    <source>
        <dbReference type="EMBL" id="THJ66012.1"/>
    </source>
</evidence>
<name>A0A4S5E3Q5_9MICC</name>
<gene>
    <name evidence="1" type="ORF">E8P82_10265</name>
</gene>
<sequence length="173" mass="18520">MPRDVALIRGVGGPTALRMPALRSALEAVGLEGVVTLQVAGNVVFERGARSSSACAELVRRTIRETFGHDLPVVVRSHEQLVDGERRNPFVGTQEGRWVMTVFLDGPPHTGLVLAADSSAPDLFVVDGMEVFIRYADAAGTSKLQAAWFEKRLGVIGTARNANTVAKLVQLTA</sequence>
<dbReference type="PIRSF" id="PIRSF008502">
    <property type="entry name" value="UCP008502"/>
    <property type="match status" value="1"/>
</dbReference>